<feature type="compositionally biased region" description="Basic and acidic residues" evidence="1">
    <location>
        <begin position="52"/>
        <end position="63"/>
    </location>
</feature>
<keyword evidence="3" id="KW-1185">Reference proteome</keyword>
<protein>
    <submittedName>
        <fullName evidence="2">Uncharacterized protein</fullName>
    </submittedName>
</protein>
<sequence>MPLAKTVTWATSDDDTGKCPRGTLRQRDPVTSAEFWGQEDAEELSGETAWATEKREESEDTRRGCSRRRAATREKTMWRSEQKQKEKVNAREEEDTEKQEQEGRGDARKEEDRERRCDREKQRERSGVGREEPDTRKPAMFLEGRGCTKYNPILLKDLPLG</sequence>
<organism evidence="2 3">
    <name type="scientific">Pleurodeles waltl</name>
    <name type="common">Iberian ribbed newt</name>
    <dbReference type="NCBI Taxonomy" id="8319"/>
    <lineage>
        <taxon>Eukaryota</taxon>
        <taxon>Metazoa</taxon>
        <taxon>Chordata</taxon>
        <taxon>Craniata</taxon>
        <taxon>Vertebrata</taxon>
        <taxon>Euteleostomi</taxon>
        <taxon>Amphibia</taxon>
        <taxon>Batrachia</taxon>
        <taxon>Caudata</taxon>
        <taxon>Salamandroidea</taxon>
        <taxon>Salamandridae</taxon>
        <taxon>Pleurodelinae</taxon>
        <taxon>Pleurodeles</taxon>
    </lineage>
</organism>
<evidence type="ECO:0000313" key="3">
    <source>
        <dbReference type="Proteomes" id="UP001066276"/>
    </source>
</evidence>
<gene>
    <name evidence="2" type="ORF">NDU88_004368</name>
</gene>
<proteinExistence type="predicted"/>
<comment type="caution">
    <text evidence="2">The sequence shown here is derived from an EMBL/GenBank/DDBJ whole genome shotgun (WGS) entry which is preliminary data.</text>
</comment>
<feature type="compositionally biased region" description="Basic and acidic residues" evidence="1">
    <location>
        <begin position="98"/>
        <end position="137"/>
    </location>
</feature>
<dbReference type="AlphaFoldDB" id="A0AAV7WRT1"/>
<feature type="compositionally biased region" description="Basic and acidic residues" evidence="1">
    <location>
        <begin position="71"/>
        <end position="91"/>
    </location>
</feature>
<name>A0AAV7WRT1_PLEWA</name>
<reference evidence="2" key="1">
    <citation type="journal article" date="2022" name="bioRxiv">
        <title>Sequencing and chromosome-scale assembly of the giantPleurodeles waltlgenome.</title>
        <authorList>
            <person name="Brown T."/>
            <person name="Elewa A."/>
            <person name="Iarovenko S."/>
            <person name="Subramanian E."/>
            <person name="Araus A.J."/>
            <person name="Petzold A."/>
            <person name="Susuki M."/>
            <person name="Suzuki K.-i.T."/>
            <person name="Hayashi T."/>
            <person name="Toyoda A."/>
            <person name="Oliveira C."/>
            <person name="Osipova E."/>
            <person name="Leigh N.D."/>
            <person name="Simon A."/>
            <person name="Yun M.H."/>
        </authorList>
    </citation>
    <scope>NUCLEOTIDE SEQUENCE</scope>
    <source>
        <strain evidence="2">20211129_DDA</strain>
        <tissue evidence="2">Liver</tissue>
    </source>
</reference>
<evidence type="ECO:0000313" key="2">
    <source>
        <dbReference type="EMBL" id="KAJ1216769.1"/>
    </source>
</evidence>
<dbReference type="Proteomes" id="UP001066276">
    <property type="component" value="Chromosome 1_1"/>
</dbReference>
<evidence type="ECO:0000256" key="1">
    <source>
        <dbReference type="SAM" id="MobiDB-lite"/>
    </source>
</evidence>
<accession>A0AAV7WRT1</accession>
<dbReference type="EMBL" id="JANPWB010000001">
    <property type="protein sequence ID" value="KAJ1216769.1"/>
    <property type="molecule type" value="Genomic_DNA"/>
</dbReference>
<feature type="region of interest" description="Disordered" evidence="1">
    <location>
        <begin position="1"/>
        <end position="143"/>
    </location>
</feature>